<dbReference type="EMBL" id="JBHLUK010000075">
    <property type="protein sequence ID" value="MFC0424792.1"/>
    <property type="molecule type" value="Genomic_DNA"/>
</dbReference>
<protein>
    <submittedName>
        <fullName evidence="3">Type II toxin-antitoxin system RelE/ParE family toxin</fullName>
    </submittedName>
</protein>
<reference evidence="3 4" key="1">
    <citation type="submission" date="2024-09" db="EMBL/GenBank/DDBJ databases">
        <authorList>
            <person name="Sun Q."/>
            <person name="Mori K."/>
        </authorList>
    </citation>
    <scope>NUCLEOTIDE SEQUENCE [LARGE SCALE GENOMIC DNA]</scope>
    <source>
        <strain evidence="3 4">TBRC 4575</strain>
    </source>
</reference>
<evidence type="ECO:0000256" key="1">
    <source>
        <dbReference type="ARBA" id="ARBA00006226"/>
    </source>
</evidence>
<evidence type="ECO:0000313" key="4">
    <source>
        <dbReference type="Proteomes" id="UP001589855"/>
    </source>
</evidence>
<proteinExistence type="inferred from homology"/>
<name>A0ABV6K6H6_9LACO</name>
<evidence type="ECO:0000256" key="2">
    <source>
        <dbReference type="ARBA" id="ARBA00022649"/>
    </source>
</evidence>
<sequence>MKYTWSFNQKAFKDFKTNFDKPVQIGIIKWLGSHIEGADNPRIWGKALKGEFSTLWRYRVGSYRIIADIQDGIFLVEVIKAGKRNDVYKQK</sequence>
<dbReference type="InterPro" id="IPR007712">
    <property type="entry name" value="RelE/ParE_toxin"/>
</dbReference>
<dbReference type="RefSeq" id="WP_137644287.1">
    <property type="nucleotide sequence ID" value="NZ_BAABRM010000006.1"/>
</dbReference>
<organism evidence="3 4">
    <name type="scientific">Lactiplantibacillus plajomi</name>
    <dbReference type="NCBI Taxonomy" id="1457217"/>
    <lineage>
        <taxon>Bacteria</taxon>
        <taxon>Bacillati</taxon>
        <taxon>Bacillota</taxon>
        <taxon>Bacilli</taxon>
        <taxon>Lactobacillales</taxon>
        <taxon>Lactobacillaceae</taxon>
        <taxon>Lactiplantibacillus</taxon>
    </lineage>
</organism>
<dbReference type="PANTHER" id="PTHR35601">
    <property type="entry name" value="TOXIN RELE"/>
    <property type="match status" value="1"/>
</dbReference>
<dbReference type="SUPFAM" id="SSF143011">
    <property type="entry name" value="RelE-like"/>
    <property type="match status" value="1"/>
</dbReference>
<comment type="caution">
    <text evidence="3">The sequence shown here is derived from an EMBL/GenBank/DDBJ whole genome shotgun (WGS) entry which is preliminary data.</text>
</comment>
<dbReference type="Pfam" id="PF05016">
    <property type="entry name" value="ParE_toxin"/>
    <property type="match status" value="1"/>
</dbReference>
<comment type="similarity">
    <text evidence="1">Belongs to the RelE toxin family.</text>
</comment>
<keyword evidence="4" id="KW-1185">Reference proteome</keyword>
<gene>
    <name evidence="3" type="ORF">ACFFGS_11715</name>
</gene>
<dbReference type="PANTHER" id="PTHR35601:SF1">
    <property type="entry name" value="TOXIN RELE"/>
    <property type="match status" value="1"/>
</dbReference>
<dbReference type="Proteomes" id="UP001589855">
    <property type="component" value="Unassembled WGS sequence"/>
</dbReference>
<dbReference type="InterPro" id="IPR035093">
    <property type="entry name" value="RelE/ParE_toxin_dom_sf"/>
</dbReference>
<evidence type="ECO:0000313" key="3">
    <source>
        <dbReference type="EMBL" id="MFC0424792.1"/>
    </source>
</evidence>
<accession>A0ABV6K6H6</accession>
<dbReference type="Gene3D" id="3.30.2310.20">
    <property type="entry name" value="RelE-like"/>
    <property type="match status" value="1"/>
</dbReference>
<keyword evidence="2" id="KW-1277">Toxin-antitoxin system</keyword>